<dbReference type="CDD" id="cd08551">
    <property type="entry name" value="Fe-ADH"/>
    <property type="match status" value="1"/>
</dbReference>
<evidence type="ECO:0000313" key="6">
    <source>
        <dbReference type="Proteomes" id="UP000053096"/>
    </source>
</evidence>
<feature type="domain" description="Alcohol dehydrogenase iron-type/glycerol dehydrogenase GldA" evidence="3">
    <location>
        <begin position="14"/>
        <end position="178"/>
    </location>
</feature>
<dbReference type="RefSeq" id="WP_053073210.1">
    <property type="nucleotide sequence ID" value="NZ_CAJGUP010000221.1"/>
</dbReference>
<name>A0A0M9IHA8_9BORD</name>
<dbReference type="AlphaFoldDB" id="A0A0M9IHA8"/>
<evidence type="ECO:0000259" key="4">
    <source>
        <dbReference type="Pfam" id="PF25137"/>
    </source>
</evidence>
<dbReference type="EC" id="1.3.1.32" evidence="5"/>
<dbReference type="InterPro" id="IPR001670">
    <property type="entry name" value="ADH_Fe/GldA"/>
</dbReference>
<dbReference type="GO" id="GO:0046872">
    <property type="term" value="F:metal ion binding"/>
    <property type="evidence" value="ECO:0007669"/>
    <property type="project" value="InterPro"/>
</dbReference>
<dbReference type="Gene3D" id="1.20.1090.10">
    <property type="entry name" value="Dehydroquinate synthase-like - alpha domain"/>
    <property type="match status" value="1"/>
</dbReference>
<accession>A0A0M9IHA8</accession>
<dbReference type="InterPro" id="IPR056798">
    <property type="entry name" value="ADH_Fe_C"/>
</dbReference>
<dbReference type="GO" id="GO:0004022">
    <property type="term" value="F:alcohol dehydrogenase (NAD+) activity"/>
    <property type="evidence" value="ECO:0007669"/>
    <property type="project" value="TreeGrafter"/>
</dbReference>
<dbReference type="PANTHER" id="PTHR11496:SF102">
    <property type="entry name" value="ALCOHOL DEHYDROGENASE 4"/>
    <property type="match status" value="1"/>
</dbReference>
<dbReference type="GO" id="GO:0018506">
    <property type="term" value="F:maleylacetate reductase activity"/>
    <property type="evidence" value="ECO:0007669"/>
    <property type="project" value="UniProtKB-EC"/>
</dbReference>
<sequence>MLGSPDFDYHLYGTRVRFAQGCAAKLAETLAALGCRRPVLLMQRRLAASPAGLALRAQLAGLAAAVLDGVPEHGSVAYLEAALADLRVHQPDVIVAAGGGSVADSAKALALMLPAGANLAAYAVGQPAPPRRALLPIVSLPTTAAAAEVTPSIGLAEEGRKRLFWCRDVAATEVLIDPDLAAGLPRERLLATAVNGIAHDLEGLYSRQRSPVSDALALHSLGLFAVALAPDTDPAAARRQILAAAHLSGMVLSMARTCLHHAICHVIGARHGLAHGAVNCVMLPHVLRFNAPAAPQALAAAAQAIGRASGAQGGVAAHDWVIGLREAHGLPVSLRALGLAAANLPEIARLCMHERGVALNPRAVPDADTVLHLLEQAYGPALSRSTA</sequence>
<protein>
    <submittedName>
        <fullName evidence="5">Maleylacetate reductase</fullName>
        <ecNumber evidence="5">1.3.1.32</ecNumber>
    </submittedName>
</protein>
<dbReference type="Pfam" id="PF00465">
    <property type="entry name" value="Fe-ADH"/>
    <property type="match status" value="1"/>
</dbReference>
<organism evidence="5 6">
    <name type="scientific">Bordetella pseudohinzii</name>
    <dbReference type="NCBI Taxonomy" id="1331258"/>
    <lineage>
        <taxon>Bacteria</taxon>
        <taxon>Pseudomonadati</taxon>
        <taxon>Pseudomonadota</taxon>
        <taxon>Betaproteobacteria</taxon>
        <taxon>Burkholderiales</taxon>
        <taxon>Alcaligenaceae</taxon>
        <taxon>Bordetella</taxon>
    </lineage>
</organism>
<comment type="similarity">
    <text evidence="1">Belongs to the iron-containing alcohol dehydrogenase family.</text>
</comment>
<evidence type="ECO:0000256" key="1">
    <source>
        <dbReference type="ARBA" id="ARBA00007358"/>
    </source>
</evidence>
<reference evidence="5 6" key="1">
    <citation type="submission" date="2015-09" db="EMBL/GenBank/DDBJ databases">
        <authorList>
            <person name="Jackson K.R."/>
            <person name="Lunt B.L."/>
            <person name="Fisher J.N.B."/>
            <person name="Gardner A.V."/>
            <person name="Bailey M.E."/>
            <person name="Deus L.M."/>
            <person name="Earl A.S."/>
            <person name="Gibby P.D."/>
            <person name="Hartmann K.A."/>
            <person name="Liu J.E."/>
            <person name="Manci A.M."/>
            <person name="Nielsen D.A."/>
            <person name="Solomon M.B."/>
            <person name="Breakwell D.P."/>
            <person name="Burnett S.H."/>
            <person name="Grose J.H."/>
        </authorList>
    </citation>
    <scope>NUCLEOTIDE SEQUENCE [LARGE SCALE GENOMIC DNA]</scope>
    <source>
        <strain evidence="5 6">2789STDY5608636</strain>
    </source>
</reference>
<gene>
    <name evidence="5" type="primary">tfdF</name>
    <name evidence="5" type="ORF">ERS370011_03526</name>
</gene>
<evidence type="ECO:0000256" key="2">
    <source>
        <dbReference type="ARBA" id="ARBA00023002"/>
    </source>
</evidence>
<dbReference type="InterPro" id="IPR039697">
    <property type="entry name" value="Alcohol_dehydrogenase_Fe"/>
</dbReference>
<dbReference type="SUPFAM" id="SSF56796">
    <property type="entry name" value="Dehydroquinate synthase-like"/>
    <property type="match status" value="1"/>
</dbReference>
<feature type="domain" description="Fe-containing alcohol dehydrogenase-like C-terminal" evidence="4">
    <location>
        <begin position="191"/>
        <end position="378"/>
    </location>
</feature>
<dbReference type="PANTHER" id="PTHR11496">
    <property type="entry name" value="ALCOHOL DEHYDROGENASE"/>
    <property type="match status" value="1"/>
</dbReference>
<dbReference type="Gene3D" id="3.40.50.1970">
    <property type="match status" value="1"/>
</dbReference>
<dbReference type="Proteomes" id="UP000053096">
    <property type="component" value="Unassembled WGS sequence"/>
</dbReference>
<evidence type="ECO:0000313" key="5">
    <source>
        <dbReference type="EMBL" id="CUJ05383.1"/>
    </source>
</evidence>
<proteinExistence type="inferred from homology"/>
<dbReference type="EMBL" id="CYTV01000011">
    <property type="protein sequence ID" value="CUJ05383.1"/>
    <property type="molecule type" value="Genomic_DNA"/>
</dbReference>
<dbReference type="Pfam" id="PF25137">
    <property type="entry name" value="ADH_Fe_C"/>
    <property type="match status" value="1"/>
</dbReference>
<keyword evidence="2 5" id="KW-0560">Oxidoreductase</keyword>
<evidence type="ECO:0000259" key="3">
    <source>
        <dbReference type="Pfam" id="PF00465"/>
    </source>
</evidence>